<feature type="compositionally biased region" description="Polar residues" evidence="1">
    <location>
        <begin position="107"/>
        <end position="116"/>
    </location>
</feature>
<feature type="region of interest" description="Disordered" evidence="1">
    <location>
        <begin position="159"/>
        <end position="183"/>
    </location>
</feature>
<feature type="compositionally biased region" description="Low complexity" evidence="1">
    <location>
        <begin position="118"/>
        <end position="136"/>
    </location>
</feature>
<evidence type="ECO:0000256" key="1">
    <source>
        <dbReference type="SAM" id="MobiDB-lite"/>
    </source>
</evidence>
<dbReference type="Proteomes" id="UP001244341">
    <property type="component" value="Chromosome 2b"/>
</dbReference>
<gene>
    <name evidence="2" type="ORF">OEZ85_010171</name>
</gene>
<accession>A0ABY8TLG9</accession>
<sequence length="226" mass="22988">MDPGFSSASTGRRRRTGSDDLLRPGARATRGSKGPRVNTVASADEQALGCSVPRRGRTRGTGGPAAGVNTWQTSRVLQLVLLEDEDEREALEALCFLSASSCQLEHQPVQPQLPSTPHSPKQMQQQQQGQHSKGSSFTAEAAAVPKQLSAGWLAAAGGVRQPSPGSDLLSQQHGADGAAAVRPAPGIPAGMPLGGIAPGLLQGGGFAAGALLQALAAPGLGLVAQQ</sequence>
<protein>
    <submittedName>
        <fullName evidence="2">Uncharacterized protein</fullName>
    </submittedName>
</protein>
<proteinExistence type="predicted"/>
<evidence type="ECO:0000313" key="2">
    <source>
        <dbReference type="EMBL" id="WIA09959.1"/>
    </source>
</evidence>
<keyword evidence="3" id="KW-1185">Reference proteome</keyword>
<organism evidence="2 3">
    <name type="scientific">Tetradesmus obliquus</name>
    <name type="common">Green alga</name>
    <name type="synonym">Acutodesmus obliquus</name>
    <dbReference type="NCBI Taxonomy" id="3088"/>
    <lineage>
        <taxon>Eukaryota</taxon>
        <taxon>Viridiplantae</taxon>
        <taxon>Chlorophyta</taxon>
        <taxon>core chlorophytes</taxon>
        <taxon>Chlorophyceae</taxon>
        <taxon>CS clade</taxon>
        <taxon>Sphaeropleales</taxon>
        <taxon>Scenedesmaceae</taxon>
        <taxon>Tetradesmus</taxon>
    </lineage>
</organism>
<reference evidence="2 3" key="1">
    <citation type="submission" date="2023-05" db="EMBL/GenBank/DDBJ databases">
        <title>A 100% complete, gapless, phased diploid assembly of the Scenedesmus obliquus UTEX 3031 genome.</title>
        <authorList>
            <person name="Biondi T.C."/>
            <person name="Hanschen E.R."/>
            <person name="Kwon T."/>
            <person name="Eng W."/>
            <person name="Kruse C.P.S."/>
            <person name="Koehler S.I."/>
            <person name="Kunde Y."/>
            <person name="Gleasner C.D."/>
            <person name="You Mak K.T."/>
            <person name="Polle J."/>
            <person name="Hovde B.T."/>
            <person name="Starkenburg S.R."/>
        </authorList>
    </citation>
    <scope>NUCLEOTIDE SEQUENCE [LARGE SCALE GENOMIC DNA]</scope>
    <source>
        <strain evidence="2 3">DOE0152z</strain>
    </source>
</reference>
<dbReference type="EMBL" id="CP126209">
    <property type="protein sequence ID" value="WIA09959.1"/>
    <property type="molecule type" value="Genomic_DNA"/>
</dbReference>
<feature type="region of interest" description="Disordered" evidence="1">
    <location>
        <begin position="1"/>
        <end position="68"/>
    </location>
</feature>
<name>A0ABY8TLG9_TETOB</name>
<feature type="region of interest" description="Disordered" evidence="1">
    <location>
        <begin position="107"/>
        <end position="140"/>
    </location>
</feature>
<evidence type="ECO:0000313" key="3">
    <source>
        <dbReference type="Proteomes" id="UP001244341"/>
    </source>
</evidence>